<accession>A0ABT8DVP2</accession>
<dbReference type="RefSeq" id="WP_290360535.1">
    <property type="nucleotide sequence ID" value="NZ_JAUHHC010000005.1"/>
</dbReference>
<dbReference type="InterPro" id="IPR014729">
    <property type="entry name" value="Rossmann-like_a/b/a_fold"/>
</dbReference>
<comment type="similarity">
    <text evidence="1">Belongs to the universal stress protein A family.</text>
</comment>
<evidence type="ECO:0000256" key="2">
    <source>
        <dbReference type="ARBA" id="ARBA00022741"/>
    </source>
</evidence>
<feature type="domain" description="UspA" evidence="4">
    <location>
        <begin position="2"/>
        <end position="140"/>
    </location>
</feature>
<organism evidence="5 6">
    <name type="scientific">Roseateles violae</name>
    <dbReference type="NCBI Taxonomy" id="3058042"/>
    <lineage>
        <taxon>Bacteria</taxon>
        <taxon>Pseudomonadati</taxon>
        <taxon>Pseudomonadota</taxon>
        <taxon>Betaproteobacteria</taxon>
        <taxon>Burkholderiales</taxon>
        <taxon>Sphaerotilaceae</taxon>
        <taxon>Roseateles</taxon>
    </lineage>
</organism>
<dbReference type="Gene3D" id="3.40.50.620">
    <property type="entry name" value="HUPs"/>
    <property type="match status" value="1"/>
</dbReference>
<keyword evidence="3" id="KW-0067">ATP-binding</keyword>
<evidence type="ECO:0000256" key="3">
    <source>
        <dbReference type="ARBA" id="ARBA00022840"/>
    </source>
</evidence>
<evidence type="ECO:0000313" key="5">
    <source>
        <dbReference type="EMBL" id="MDN3922223.1"/>
    </source>
</evidence>
<gene>
    <name evidence="5" type="ORF">QWJ38_18180</name>
</gene>
<comment type="caution">
    <text evidence="5">The sequence shown here is derived from an EMBL/GenBank/DDBJ whole genome shotgun (WGS) entry which is preliminary data.</text>
</comment>
<evidence type="ECO:0000313" key="6">
    <source>
        <dbReference type="Proteomes" id="UP001228044"/>
    </source>
</evidence>
<dbReference type="EMBL" id="JAUHHC010000005">
    <property type="protein sequence ID" value="MDN3922223.1"/>
    <property type="molecule type" value="Genomic_DNA"/>
</dbReference>
<proteinExistence type="inferred from homology"/>
<keyword evidence="2" id="KW-0547">Nucleotide-binding</keyword>
<dbReference type="Pfam" id="PF00582">
    <property type="entry name" value="Usp"/>
    <property type="match status" value="1"/>
</dbReference>
<evidence type="ECO:0000256" key="1">
    <source>
        <dbReference type="ARBA" id="ARBA00008791"/>
    </source>
</evidence>
<dbReference type="Proteomes" id="UP001228044">
    <property type="component" value="Unassembled WGS sequence"/>
</dbReference>
<dbReference type="CDD" id="cd00293">
    <property type="entry name" value="USP-like"/>
    <property type="match status" value="1"/>
</dbReference>
<keyword evidence="6" id="KW-1185">Reference proteome</keyword>
<dbReference type="InterPro" id="IPR006016">
    <property type="entry name" value="UspA"/>
</dbReference>
<dbReference type="PANTHER" id="PTHR46268">
    <property type="entry name" value="STRESS RESPONSE PROTEIN NHAX"/>
    <property type="match status" value="1"/>
</dbReference>
<reference evidence="5 6" key="1">
    <citation type="submission" date="2023-06" db="EMBL/GenBank/DDBJ databases">
        <title>Pelomonas sp. PFR6 16S ribosomal RNA gene Genome sequencing and assembly.</title>
        <authorList>
            <person name="Woo H."/>
        </authorList>
    </citation>
    <scope>NUCLEOTIDE SEQUENCE [LARGE SCALE GENOMIC DNA]</scope>
    <source>
        <strain evidence="5 6">PFR6</strain>
    </source>
</reference>
<dbReference type="SUPFAM" id="SSF52402">
    <property type="entry name" value="Adenine nucleotide alpha hydrolases-like"/>
    <property type="match status" value="1"/>
</dbReference>
<dbReference type="PANTHER" id="PTHR46268:SF27">
    <property type="entry name" value="UNIVERSAL STRESS PROTEIN RV2623"/>
    <property type="match status" value="1"/>
</dbReference>
<protein>
    <submittedName>
        <fullName evidence="5">Universal stress protein</fullName>
    </submittedName>
</protein>
<sequence>MKIVLAVDGSSYTKRMLAYIAAHEELVGQDNEFVALNVTADLPPHAARHLPAEVLQQYFADEGEKVLGPVREFARLQGWALRERHAVGYPGDVLARLVEEEDPELLVMGSHGHGAFTGALLGSVSARLLANTKVPVLLIR</sequence>
<name>A0ABT8DVP2_9BURK</name>
<dbReference type="PRINTS" id="PR01438">
    <property type="entry name" value="UNVRSLSTRESS"/>
</dbReference>
<evidence type="ECO:0000259" key="4">
    <source>
        <dbReference type="Pfam" id="PF00582"/>
    </source>
</evidence>
<dbReference type="InterPro" id="IPR006015">
    <property type="entry name" value="Universal_stress_UspA"/>
</dbReference>